<reference evidence="9" key="1">
    <citation type="submission" date="2018-05" db="EMBL/GenBank/DDBJ databases">
        <authorList>
            <person name="Lanie J.A."/>
            <person name="Ng W.-L."/>
            <person name="Kazmierczak K.M."/>
            <person name="Andrzejewski T.M."/>
            <person name="Davidsen T.M."/>
            <person name="Wayne K.J."/>
            <person name="Tettelin H."/>
            <person name="Glass J.I."/>
            <person name="Rusch D."/>
            <person name="Podicherti R."/>
            <person name="Tsui H.-C.T."/>
            <person name="Winkler M.E."/>
        </authorList>
    </citation>
    <scope>NUCLEOTIDE SEQUENCE</scope>
</reference>
<organism evidence="9">
    <name type="scientific">marine metagenome</name>
    <dbReference type="NCBI Taxonomy" id="408172"/>
    <lineage>
        <taxon>unclassified sequences</taxon>
        <taxon>metagenomes</taxon>
        <taxon>ecological metagenomes</taxon>
    </lineage>
</organism>
<dbReference type="InterPro" id="IPR001469">
    <property type="entry name" value="ATP_synth_F1_dsu/esu"/>
</dbReference>
<accession>A0A382PRS5</accession>
<evidence type="ECO:0000256" key="4">
    <source>
        <dbReference type="ARBA" id="ARBA00023065"/>
    </source>
</evidence>
<dbReference type="GO" id="GO:0046933">
    <property type="term" value="F:proton-transporting ATP synthase activity, rotational mechanism"/>
    <property type="evidence" value="ECO:0007669"/>
    <property type="project" value="InterPro"/>
</dbReference>
<dbReference type="InterPro" id="IPR036771">
    <property type="entry name" value="ATPsynth_dsu/esu_N"/>
</dbReference>
<keyword evidence="3" id="KW-0813">Transport</keyword>
<evidence type="ECO:0000259" key="8">
    <source>
        <dbReference type="Pfam" id="PF02823"/>
    </source>
</evidence>
<dbReference type="Pfam" id="PF02823">
    <property type="entry name" value="ATP-synt_DE_N"/>
    <property type="match status" value="1"/>
</dbReference>
<proteinExistence type="inferred from homology"/>
<feature type="domain" description="ATP synthase F1 complex delta/epsilon subunit N-terminal" evidence="8">
    <location>
        <begin position="7"/>
        <end position="84"/>
    </location>
</feature>
<keyword evidence="5" id="KW-0472">Membrane</keyword>
<dbReference type="PANTHER" id="PTHR13822:SF10">
    <property type="entry name" value="ATP SYNTHASE EPSILON CHAIN, CHLOROPLASTIC"/>
    <property type="match status" value="1"/>
</dbReference>
<evidence type="ECO:0000256" key="1">
    <source>
        <dbReference type="ARBA" id="ARBA00004170"/>
    </source>
</evidence>
<dbReference type="SUPFAM" id="SSF51344">
    <property type="entry name" value="Epsilon subunit of F1F0-ATP synthase N-terminal domain"/>
    <property type="match status" value="1"/>
</dbReference>
<keyword evidence="4" id="KW-0406">Ion transport</keyword>
<evidence type="ECO:0000256" key="7">
    <source>
        <dbReference type="ARBA" id="ARBA00023310"/>
    </source>
</evidence>
<dbReference type="PANTHER" id="PTHR13822">
    <property type="entry name" value="ATP SYNTHASE DELTA/EPSILON CHAIN"/>
    <property type="match status" value="1"/>
</dbReference>
<dbReference type="AlphaFoldDB" id="A0A382PRS5"/>
<dbReference type="CDD" id="cd12152">
    <property type="entry name" value="F1-ATPase_delta"/>
    <property type="match status" value="1"/>
</dbReference>
<gene>
    <name evidence="9" type="ORF">METZ01_LOCUS327546</name>
</gene>
<evidence type="ECO:0000256" key="2">
    <source>
        <dbReference type="ARBA" id="ARBA00005712"/>
    </source>
</evidence>
<protein>
    <recommendedName>
        <fullName evidence="8">ATP synthase F1 complex delta/epsilon subunit N-terminal domain-containing protein</fullName>
    </recommendedName>
</protein>
<name>A0A382PRS5_9ZZZZ</name>
<dbReference type="NCBIfam" id="TIGR01216">
    <property type="entry name" value="ATP_synt_epsi"/>
    <property type="match status" value="1"/>
</dbReference>
<keyword evidence="7" id="KW-0066">ATP synthesis</keyword>
<sequence>MAKKLIFELVSPSALLASEEVDMVVVPGEDGDFGVLPGHAPLLSNVRPGTVDIYNDGFVSKSIFVEGGFAEANDERCTLLATRAKELAEISPEDANARLSAARNQIVEDDENSKAAAARELAFAEALNYALEKRSSN</sequence>
<dbReference type="EMBL" id="UINC01108525">
    <property type="protein sequence ID" value="SVC74692.1"/>
    <property type="molecule type" value="Genomic_DNA"/>
</dbReference>
<keyword evidence="6" id="KW-0139">CF(1)</keyword>
<evidence type="ECO:0000256" key="5">
    <source>
        <dbReference type="ARBA" id="ARBA00023136"/>
    </source>
</evidence>
<feature type="non-terminal residue" evidence="9">
    <location>
        <position position="137"/>
    </location>
</feature>
<dbReference type="Gene3D" id="2.60.15.10">
    <property type="entry name" value="F0F1 ATP synthase delta/epsilon subunit, N-terminal"/>
    <property type="match status" value="1"/>
</dbReference>
<dbReference type="HAMAP" id="MF_00530">
    <property type="entry name" value="ATP_synth_epsil_bac"/>
    <property type="match status" value="1"/>
</dbReference>
<dbReference type="GO" id="GO:0045259">
    <property type="term" value="C:proton-transporting ATP synthase complex"/>
    <property type="evidence" value="ECO:0007669"/>
    <property type="project" value="UniProtKB-KW"/>
</dbReference>
<comment type="similarity">
    <text evidence="2">Belongs to the ATPase epsilon chain family.</text>
</comment>
<evidence type="ECO:0000313" key="9">
    <source>
        <dbReference type="EMBL" id="SVC74692.1"/>
    </source>
</evidence>
<dbReference type="InterPro" id="IPR020546">
    <property type="entry name" value="ATP_synth_F1_dsu/esu_N"/>
</dbReference>
<evidence type="ECO:0000256" key="6">
    <source>
        <dbReference type="ARBA" id="ARBA00023196"/>
    </source>
</evidence>
<comment type="subcellular location">
    <subcellularLocation>
        <location evidence="1">Membrane</location>
        <topology evidence="1">Peripheral membrane protein</topology>
    </subcellularLocation>
</comment>
<evidence type="ECO:0000256" key="3">
    <source>
        <dbReference type="ARBA" id="ARBA00022448"/>
    </source>
</evidence>